<sequence>MRESDLGSDPAALRAFNRDVVEEFRANGGKVGGTFEGADVLLLTMTGARSGQPRLTPLEYFVIDGRILVVGTYGGAPKDPAWVYNLRANAEAHVEIGTESYDVVAHELSGDEHRKLFAELVRLAPRIGVYRTRTTRQFPIFELRRTDGPGRHMAPAFALP</sequence>
<dbReference type="GO" id="GO:0070967">
    <property type="term" value="F:coenzyme F420 binding"/>
    <property type="evidence" value="ECO:0007669"/>
    <property type="project" value="TreeGrafter"/>
</dbReference>
<gene>
    <name evidence="3" type="ORF">H1R13_15755</name>
</gene>
<evidence type="ECO:0000256" key="1">
    <source>
        <dbReference type="ARBA" id="ARBA00008710"/>
    </source>
</evidence>
<dbReference type="PANTHER" id="PTHR39428:SF1">
    <property type="entry name" value="F420H(2)-DEPENDENT QUINONE REDUCTASE RV1261C"/>
    <property type="match status" value="1"/>
</dbReference>
<evidence type="ECO:0000256" key="2">
    <source>
        <dbReference type="ARBA" id="ARBA00049106"/>
    </source>
</evidence>
<dbReference type="SUPFAM" id="SSF50475">
    <property type="entry name" value="FMN-binding split barrel"/>
    <property type="match status" value="1"/>
</dbReference>
<dbReference type="PANTHER" id="PTHR39428">
    <property type="entry name" value="F420H(2)-DEPENDENT QUINONE REDUCTASE RV1261C"/>
    <property type="match status" value="1"/>
</dbReference>
<reference evidence="3 4" key="1">
    <citation type="submission" date="2020-08" db="EMBL/GenBank/DDBJ databases">
        <title>Whole-Genome Sequence of French Clinical Streptomyces mexicanus Strain Q0842.</title>
        <authorList>
            <person name="Boxberger M."/>
            <person name="La Scola B."/>
        </authorList>
    </citation>
    <scope>NUCLEOTIDE SEQUENCE [LARGE SCALE GENOMIC DNA]</scope>
    <source>
        <strain evidence="3 4">Marseille-Q0842</strain>
    </source>
</reference>
<evidence type="ECO:0000313" key="4">
    <source>
        <dbReference type="Proteomes" id="UP000517694"/>
    </source>
</evidence>
<dbReference type="InterPro" id="IPR004378">
    <property type="entry name" value="F420H2_quin_Rdtase"/>
</dbReference>
<dbReference type="AlphaFoldDB" id="A0A7X1LSG8"/>
<comment type="similarity">
    <text evidence="1">Belongs to the F420H(2)-dependent quinone reductase family.</text>
</comment>
<organism evidence="3 4">
    <name type="scientific">Streptomyces mexicanus</name>
    <dbReference type="NCBI Taxonomy" id="178566"/>
    <lineage>
        <taxon>Bacteria</taxon>
        <taxon>Bacillati</taxon>
        <taxon>Actinomycetota</taxon>
        <taxon>Actinomycetes</taxon>
        <taxon>Kitasatosporales</taxon>
        <taxon>Streptomycetaceae</taxon>
        <taxon>Streptomyces</taxon>
    </lineage>
</organism>
<keyword evidence="4" id="KW-1185">Reference proteome</keyword>
<dbReference type="GO" id="GO:0016491">
    <property type="term" value="F:oxidoreductase activity"/>
    <property type="evidence" value="ECO:0007669"/>
    <property type="project" value="InterPro"/>
</dbReference>
<dbReference type="NCBIfam" id="TIGR00026">
    <property type="entry name" value="hi_GC_TIGR00026"/>
    <property type="match status" value="1"/>
</dbReference>
<dbReference type="OrthoDB" id="8225825at2"/>
<comment type="caution">
    <text evidence="3">The sequence shown here is derived from an EMBL/GenBank/DDBJ whole genome shotgun (WGS) entry which is preliminary data.</text>
</comment>
<proteinExistence type="inferred from homology"/>
<dbReference type="GO" id="GO:0005886">
    <property type="term" value="C:plasma membrane"/>
    <property type="evidence" value="ECO:0007669"/>
    <property type="project" value="TreeGrafter"/>
</dbReference>
<dbReference type="Gene3D" id="2.30.110.10">
    <property type="entry name" value="Electron Transport, Fmn-binding Protein, Chain A"/>
    <property type="match status" value="1"/>
</dbReference>
<accession>A0A7X1LSG8</accession>
<dbReference type="Proteomes" id="UP000517694">
    <property type="component" value="Unassembled WGS sequence"/>
</dbReference>
<dbReference type="InterPro" id="IPR012349">
    <property type="entry name" value="Split_barrel_FMN-bd"/>
</dbReference>
<dbReference type="EMBL" id="JACMHY010000005">
    <property type="protein sequence ID" value="MBC2866381.1"/>
    <property type="molecule type" value="Genomic_DNA"/>
</dbReference>
<name>A0A7X1LSG8_9ACTN</name>
<dbReference type="Pfam" id="PF04075">
    <property type="entry name" value="F420H2_quin_red"/>
    <property type="match status" value="1"/>
</dbReference>
<protein>
    <submittedName>
        <fullName evidence="3">Nitroreductase family deazaflavin-dependent oxidoreductase</fullName>
    </submittedName>
</protein>
<comment type="catalytic activity">
    <reaction evidence="2">
        <text>oxidized coenzyme F420-(gamma-L-Glu)(n) + a quinol + H(+) = reduced coenzyme F420-(gamma-L-Glu)(n) + a quinone</text>
        <dbReference type="Rhea" id="RHEA:39663"/>
        <dbReference type="Rhea" id="RHEA-COMP:12939"/>
        <dbReference type="Rhea" id="RHEA-COMP:14378"/>
        <dbReference type="ChEBI" id="CHEBI:15378"/>
        <dbReference type="ChEBI" id="CHEBI:24646"/>
        <dbReference type="ChEBI" id="CHEBI:132124"/>
        <dbReference type="ChEBI" id="CHEBI:133980"/>
        <dbReference type="ChEBI" id="CHEBI:139511"/>
    </reaction>
</comment>
<evidence type="ECO:0000313" key="3">
    <source>
        <dbReference type="EMBL" id="MBC2866381.1"/>
    </source>
</evidence>